<organism evidence="1 2">
    <name type="scientific">Aspergillus brunneoviolaceus CBS 621.78</name>
    <dbReference type="NCBI Taxonomy" id="1450534"/>
    <lineage>
        <taxon>Eukaryota</taxon>
        <taxon>Fungi</taxon>
        <taxon>Dikarya</taxon>
        <taxon>Ascomycota</taxon>
        <taxon>Pezizomycotina</taxon>
        <taxon>Eurotiomycetes</taxon>
        <taxon>Eurotiomycetidae</taxon>
        <taxon>Eurotiales</taxon>
        <taxon>Aspergillaceae</taxon>
        <taxon>Aspergillus</taxon>
        <taxon>Aspergillus subgen. Circumdati</taxon>
    </lineage>
</organism>
<evidence type="ECO:0000313" key="1">
    <source>
        <dbReference type="EMBL" id="RAH51497.1"/>
    </source>
</evidence>
<accession>A0ACD1GQK0</accession>
<name>A0ACD1GQK0_9EURO</name>
<dbReference type="Proteomes" id="UP000249057">
    <property type="component" value="Unassembled WGS sequence"/>
</dbReference>
<dbReference type="EMBL" id="KZ825310">
    <property type="protein sequence ID" value="RAH51497.1"/>
    <property type="molecule type" value="Genomic_DNA"/>
</dbReference>
<gene>
    <name evidence="1" type="ORF">BO95DRAFT_437675</name>
</gene>
<evidence type="ECO:0000313" key="2">
    <source>
        <dbReference type="Proteomes" id="UP000249057"/>
    </source>
</evidence>
<sequence length="104" mass="10810">MSSAPTTTTTTIITIITIIIIIIAHDFPKTADPIGYCGRLVSTSRAQNIPHEPTFQLSHALGSGQLNDGRGGVFFRIALGPGWDSLLSFKNGDADGGGGGSINL</sequence>
<proteinExistence type="predicted"/>
<protein>
    <submittedName>
        <fullName evidence="1">Uncharacterized protein</fullName>
    </submittedName>
</protein>
<keyword evidence="2" id="KW-1185">Reference proteome</keyword>
<reference evidence="1" key="1">
    <citation type="submission" date="2018-02" db="EMBL/GenBank/DDBJ databases">
        <title>The genomes of Aspergillus section Nigri reveals drivers in fungal speciation.</title>
        <authorList>
            <consortium name="DOE Joint Genome Institute"/>
            <person name="Vesth T.C."/>
            <person name="Nybo J."/>
            <person name="Theobald S."/>
            <person name="Brandl J."/>
            <person name="Frisvad J.C."/>
            <person name="Nielsen K.F."/>
            <person name="Lyhne E.K."/>
            <person name="Kogle M.E."/>
            <person name="Kuo A."/>
            <person name="Riley R."/>
            <person name="Clum A."/>
            <person name="Nolan M."/>
            <person name="Lipzen A."/>
            <person name="Salamov A."/>
            <person name="Henrissat B."/>
            <person name="Wiebenga A."/>
            <person name="De vries R.P."/>
            <person name="Grigoriev I.V."/>
            <person name="Mortensen U.H."/>
            <person name="Andersen M.R."/>
            <person name="Baker S.E."/>
        </authorList>
    </citation>
    <scope>NUCLEOTIDE SEQUENCE</scope>
    <source>
        <strain evidence="1">CBS 621.78</strain>
    </source>
</reference>